<keyword evidence="1" id="KW-0472">Membrane</keyword>
<feature type="transmembrane region" description="Helical" evidence="1">
    <location>
        <begin position="24"/>
        <end position="43"/>
    </location>
</feature>
<accession>A0ABX0UK35</accession>
<name>A0ABX0UK35_9BACT</name>
<reference evidence="2 3" key="1">
    <citation type="submission" date="2020-03" db="EMBL/GenBank/DDBJ databases">
        <title>Genomic Encyclopedia of Type Strains, Phase IV (KMG-IV): sequencing the most valuable type-strain genomes for metagenomic binning, comparative biology and taxonomic classification.</title>
        <authorList>
            <person name="Goeker M."/>
        </authorList>
    </citation>
    <scope>NUCLEOTIDE SEQUENCE [LARGE SCALE GENOMIC DNA]</scope>
    <source>
        <strain evidence="2 3">DSM 102865</strain>
    </source>
</reference>
<keyword evidence="3" id="KW-1185">Reference proteome</keyword>
<evidence type="ECO:0000256" key="1">
    <source>
        <dbReference type="SAM" id="Phobius"/>
    </source>
</evidence>
<comment type="caution">
    <text evidence="2">The sequence shown here is derived from an EMBL/GenBank/DDBJ whole genome shotgun (WGS) entry which is preliminary data.</text>
</comment>
<dbReference type="EMBL" id="JAASQJ010000002">
    <property type="protein sequence ID" value="NIJ53277.1"/>
    <property type="molecule type" value="Genomic_DNA"/>
</dbReference>
<organism evidence="2 3">
    <name type="scientific">Dyadobacter arcticus</name>
    <dbReference type="NCBI Taxonomy" id="1078754"/>
    <lineage>
        <taxon>Bacteria</taxon>
        <taxon>Pseudomonadati</taxon>
        <taxon>Bacteroidota</taxon>
        <taxon>Cytophagia</taxon>
        <taxon>Cytophagales</taxon>
        <taxon>Spirosomataceae</taxon>
        <taxon>Dyadobacter</taxon>
    </lineage>
</organism>
<protein>
    <submittedName>
        <fullName evidence="2">Uncharacterized protein</fullName>
    </submittedName>
</protein>
<proteinExistence type="predicted"/>
<keyword evidence="1" id="KW-0812">Transmembrane</keyword>
<dbReference type="Proteomes" id="UP001179181">
    <property type="component" value="Unassembled WGS sequence"/>
</dbReference>
<evidence type="ECO:0000313" key="3">
    <source>
        <dbReference type="Proteomes" id="UP001179181"/>
    </source>
</evidence>
<sequence>MGIKLHKEGAEICFQTVFTHLFDILLWLWIWHIFVKSLIRFIYQET</sequence>
<gene>
    <name evidence="2" type="ORF">FHS68_002447</name>
</gene>
<keyword evidence="1" id="KW-1133">Transmembrane helix</keyword>
<evidence type="ECO:0000313" key="2">
    <source>
        <dbReference type="EMBL" id="NIJ53277.1"/>
    </source>
</evidence>